<name>A0A8J7Y9I4_9EURY</name>
<feature type="transmembrane region" description="Helical" evidence="1">
    <location>
        <begin position="32"/>
        <end position="48"/>
    </location>
</feature>
<comment type="caution">
    <text evidence="2">The sequence shown here is derived from an EMBL/GenBank/DDBJ whole genome shotgun (WGS) entry which is preliminary data.</text>
</comment>
<keyword evidence="1" id="KW-0472">Membrane</keyword>
<dbReference type="RefSeq" id="WP_162317259.1">
    <property type="nucleotide sequence ID" value="NZ_JAHQXF010000001.1"/>
</dbReference>
<evidence type="ECO:0000256" key="1">
    <source>
        <dbReference type="SAM" id="Phobius"/>
    </source>
</evidence>
<evidence type="ECO:0000313" key="3">
    <source>
        <dbReference type="Proteomes" id="UP000766550"/>
    </source>
</evidence>
<reference evidence="2 3" key="1">
    <citation type="submission" date="2021-06" db="EMBL/GenBank/DDBJ databases">
        <title>New haloarchaea isolates fom saline soil.</title>
        <authorList>
            <person name="Duran-Viseras A."/>
            <person name="Sanchez-Porro C.S."/>
            <person name="Ventosa A."/>
        </authorList>
    </citation>
    <scope>NUCLEOTIDE SEQUENCE [LARGE SCALE GENOMIC DNA]</scope>
    <source>
        <strain evidence="2 3">JCM 183640</strain>
    </source>
</reference>
<dbReference type="OrthoDB" id="211365at2157"/>
<dbReference type="AlphaFoldDB" id="A0A8J7Y9I4"/>
<protein>
    <submittedName>
        <fullName evidence="2">Uncharacterized protein</fullName>
    </submittedName>
</protein>
<dbReference type="EMBL" id="JAHQXF010000001">
    <property type="protein sequence ID" value="MBV0924189.1"/>
    <property type="molecule type" value="Genomic_DNA"/>
</dbReference>
<evidence type="ECO:0000313" key="2">
    <source>
        <dbReference type="EMBL" id="MBV0924189.1"/>
    </source>
</evidence>
<keyword evidence="1" id="KW-1133">Transmembrane helix</keyword>
<sequence length="73" mass="8241">MANRLHQLVDLLVAGLIAGTSVFLWGLVVPPAIALWLATLFAAIYYFSRNPWGTPRGEQFNAFIDDLYDRYLP</sequence>
<organism evidence="2 3">
    <name type="scientific">Haloarcula limicola</name>
    <dbReference type="NCBI Taxonomy" id="1429915"/>
    <lineage>
        <taxon>Archaea</taxon>
        <taxon>Methanobacteriati</taxon>
        <taxon>Methanobacteriota</taxon>
        <taxon>Stenosarchaea group</taxon>
        <taxon>Halobacteria</taxon>
        <taxon>Halobacteriales</taxon>
        <taxon>Haloarculaceae</taxon>
        <taxon>Haloarcula</taxon>
    </lineage>
</organism>
<keyword evidence="1" id="KW-0812">Transmembrane</keyword>
<dbReference type="Proteomes" id="UP000766550">
    <property type="component" value="Unassembled WGS sequence"/>
</dbReference>
<accession>A0A8J7Y9I4</accession>
<keyword evidence="3" id="KW-1185">Reference proteome</keyword>
<proteinExistence type="predicted"/>
<gene>
    <name evidence="2" type="ORF">KTS45_08215</name>
</gene>